<dbReference type="GO" id="GO:0005737">
    <property type="term" value="C:cytoplasm"/>
    <property type="evidence" value="ECO:0007669"/>
    <property type="project" value="UniProtKB-SubCell"/>
</dbReference>
<reference evidence="17" key="1">
    <citation type="submission" date="2017-08" db="EMBL/GenBank/DDBJ databases">
        <authorList>
            <person name="Varghese N."/>
            <person name="Submissions S."/>
        </authorList>
    </citation>
    <scope>NUCLEOTIDE SEQUENCE [LARGE SCALE GENOMIC DNA]</scope>
    <source>
        <strain evidence="17">JA276</strain>
    </source>
</reference>
<dbReference type="PANTHER" id="PTHR30560">
    <property type="entry name" value="TRIGGER FACTOR CHAPERONE AND PEPTIDYL-PROLYL CIS/TRANS ISOMERASE"/>
    <property type="match status" value="1"/>
</dbReference>
<protein>
    <recommendedName>
        <fullName evidence="4 12">Trigger factor</fullName>
        <shortName evidence="12">TF</shortName>
        <ecNumber evidence="3 12">5.2.1.8</ecNumber>
    </recommendedName>
    <alternativeName>
        <fullName evidence="11 12">PPIase</fullName>
    </alternativeName>
</protein>
<dbReference type="GO" id="GO:0051301">
    <property type="term" value="P:cell division"/>
    <property type="evidence" value="ECO:0007669"/>
    <property type="project" value="UniProtKB-KW"/>
</dbReference>
<comment type="domain">
    <text evidence="12">Consists of 3 domains; the N-terminus binds the ribosome, the middle domain has PPIase activity, while the C-terminus has intrinsic chaperone activity on its own.</text>
</comment>
<dbReference type="GO" id="GO:0051083">
    <property type="term" value="P:'de novo' cotranslational protein folding"/>
    <property type="evidence" value="ECO:0007669"/>
    <property type="project" value="TreeGrafter"/>
</dbReference>
<evidence type="ECO:0000256" key="3">
    <source>
        <dbReference type="ARBA" id="ARBA00013194"/>
    </source>
</evidence>
<evidence type="ECO:0000256" key="14">
    <source>
        <dbReference type="RuleBase" id="RU003914"/>
    </source>
</evidence>
<dbReference type="Gene3D" id="1.10.3120.10">
    <property type="entry name" value="Trigger factor, C-terminal domain"/>
    <property type="match status" value="1"/>
</dbReference>
<evidence type="ECO:0000256" key="13">
    <source>
        <dbReference type="PROSITE-ProRule" id="PRU00277"/>
    </source>
</evidence>
<dbReference type="EMBL" id="OBMT01000012">
    <property type="protein sequence ID" value="SOC14707.1"/>
    <property type="molecule type" value="Genomic_DNA"/>
</dbReference>
<comment type="catalytic activity">
    <reaction evidence="1 12 13">
        <text>[protein]-peptidylproline (omega=180) = [protein]-peptidylproline (omega=0)</text>
        <dbReference type="Rhea" id="RHEA:16237"/>
        <dbReference type="Rhea" id="RHEA-COMP:10747"/>
        <dbReference type="Rhea" id="RHEA-COMP:10748"/>
        <dbReference type="ChEBI" id="CHEBI:83833"/>
        <dbReference type="ChEBI" id="CHEBI:83834"/>
        <dbReference type="EC" id="5.2.1.8"/>
    </reaction>
</comment>
<dbReference type="Pfam" id="PF05698">
    <property type="entry name" value="Trigger_C"/>
    <property type="match status" value="1"/>
</dbReference>
<keyword evidence="9 12" id="KW-0131">Cell cycle</keyword>
<dbReference type="InterPro" id="IPR046357">
    <property type="entry name" value="PPIase_dom_sf"/>
</dbReference>
<feature type="domain" description="PPIase FKBP-type" evidence="15">
    <location>
        <begin position="166"/>
        <end position="248"/>
    </location>
</feature>
<evidence type="ECO:0000256" key="2">
    <source>
        <dbReference type="ARBA" id="ARBA00005464"/>
    </source>
</evidence>
<dbReference type="Pfam" id="PF00254">
    <property type="entry name" value="FKBP_C"/>
    <property type="match status" value="1"/>
</dbReference>
<dbReference type="InterPro" id="IPR001179">
    <property type="entry name" value="PPIase_FKBP_dom"/>
</dbReference>
<dbReference type="SUPFAM" id="SSF102735">
    <property type="entry name" value="Trigger factor ribosome-binding domain"/>
    <property type="match status" value="1"/>
</dbReference>
<dbReference type="OrthoDB" id="9767721at2"/>
<dbReference type="RefSeq" id="WP_097070857.1">
    <property type="nucleotide sequence ID" value="NZ_OBMT01000012.1"/>
</dbReference>
<dbReference type="PIRSF" id="PIRSF003095">
    <property type="entry name" value="Trigger_factor"/>
    <property type="match status" value="1"/>
</dbReference>
<dbReference type="HAMAP" id="MF_00303">
    <property type="entry name" value="Trigger_factor_Tig"/>
    <property type="match status" value="1"/>
</dbReference>
<dbReference type="GO" id="GO:0003755">
    <property type="term" value="F:peptidyl-prolyl cis-trans isomerase activity"/>
    <property type="evidence" value="ECO:0007669"/>
    <property type="project" value="UniProtKB-UniRule"/>
</dbReference>
<name>A0A285T5I7_9RHOB</name>
<dbReference type="PANTHER" id="PTHR30560:SF3">
    <property type="entry name" value="TRIGGER FACTOR-LIKE PROTEIN TIG, CHLOROPLASTIC"/>
    <property type="match status" value="1"/>
</dbReference>
<keyword evidence="12" id="KW-0963">Cytoplasm</keyword>
<keyword evidence="5 12" id="KW-0132">Cell division</keyword>
<keyword evidence="6 12" id="KW-0697">Rotamase</keyword>
<dbReference type="SUPFAM" id="SSF109998">
    <property type="entry name" value="Triger factor/SurA peptide-binding domain-like"/>
    <property type="match status" value="1"/>
</dbReference>
<evidence type="ECO:0000256" key="6">
    <source>
        <dbReference type="ARBA" id="ARBA00023110"/>
    </source>
</evidence>
<dbReference type="Pfam" id="PF05697">
    <property type="entry name" value="Trigger_N"/>
    <property type="match status" value="1"/>
</dbReference>
<dbReference type="GO" id="GO:0044183">
    <property type="term" value="F:protein folding chaperone"/>
    <property type="evidence" value="ECO:0007669"/>
    <property type="project" value="TreeGrafter"/>
</dbReference>
<accession>A0A285T5I7</accession>
<proteinExistence type="inferred from homology"/>
<dbReference type="GO" id="GO:0043022">
    <property type="term" value="F:ribosome binding"/>
    <property type="evidence" value="ECO:0007669"/>
    <property type="project" value="TreeGrafter"/>
</dbReference>
<dbReference type="GO" id="GO:0015031">
    <property type="term" value="P:protein transport"/>
    <property type="evidence" value="ECO:0007669"/>
    <property type="project" value="UniProtKB-UniRule"/>
</dbReference>
<keyword evidence="17" id="KW-1185">Reference proteome</keyword>
<evidence type="ECO:0000256" key="12">
    <source>
        <dbReference type="HAMAP-Rule" id="MF_00303"/>
    </source>
</evidence>
<dbReference type="FunFam" id="3.10.50.40:FF:000001">
    <property type="entry name" value="Trigger factor"/>
    <property type="match status" value="1"/>
</dbReference>
<keyword evidence="7 12" id="KW-0143">Chaperone</keyword>
<dbReference type="PROSITE" id="PS50059">
    <property type="entry name" value="FKBP_PPIASE"/>
    <property type="match status" value="1"/>
</dbReference>
<evidence type="ECO:0000256" key="8">
    <source>
        <dbReference type="ARBA" id="ARBA00023235"/>
    </source>
</evidence>
<evidence type="ECO:0000256" key="5">
    <source>
        <dbReference type="ARBA" id="ARBA00022618"/>
    </source>
</evidence>
<keyword evidence="8 12" id="KW-0413">Isomerase</keyword>
<dbReference type="InterPro" id="IPR008881">
    <property type="entry name" value="Trigger_fac_ribosome-bd_bac"/>
</dbReference>
<dbReference type="InterPro" id="IPR027304">
    <property type="entry name" value="Trigger_fact/SurA_dom_sf"/>
</dbReference>
<dbReference type="NCBIfam" id="TIGR00115">
    <property type="entry name" value="tig"/>
    <property type="match status" value="1"/>
</dbReference>
<sequence length="444" mass="48893">MQVTQTLNEGLKRGYSFTLTGAELEEKVTAKLTEAQPEVEIKGFRKGKVPMAILRKQFGDRILGDVLNESVDAGLKEILSTSNERPAMEPKIEMENGQDWKPGSDATFTVTYEALPEIPALDRSTLTLERLVVKAEEAAVTEALENLAKSAQNFEDRKKGTKAKDGDQVVIDFEGFLGDEPFEGGKGEEYPLVLGSGSFIPGFEEQLVGAKAGEDVEVKVSFPEQYGAAHLAGKEATFKCHVHAVKAPKPAEIDDELAKKFGAEDLAALKAQVAERLEMEYKGAARAVLKRALLDALDGKMSFELPPSLVEAEANQIAHQLWHEENPDHHGHDHGEITVTDEHKTLADRRVRLGLVLAELGRVEKIEVTDSEMTQAVMNAARQYPGQERAFFEFVKSNAQMQQQLRAPIFEDKVIDFIVAGAAVTDKEVTKEDLQKAIEALDEL</sequence>
<dbReference type="Gene3D" id="3.10.50.40">
    <property type="match status" value="1"/>
</dbReference>
<evidence type="ECO:0000256" key="10">
    <source>
        <dbReference type="ARBA" id="ARBA00024849"/>
    </source>
</evidence>
<comment type="subcellular location">
    <subcellularLocation>
        <location evidence="12">Cytoplasm</location>
    </subcellularLocation>
    <text evidence="12">About half TF is bound to the ribosome near the polypeptide exit tunnel while the other half is free in the cytoplasm.</text>
</comment>
<evidence type="ECO:0000256" key="4">
    <source>
        <dbReference type="ARBA" id="ARBA00016902"/>
    </source>
</evidence>
<comment type="similarity">
    <text evidence="2 12 14">Belongs to the FKBP-type PPIase family. Tig subfamily.</text>
</comment>
<dbReference type="SUPFAM" id="SSF54534">
    <property type="entry name" value="FKBP-like"/>
    <property type="match status" value="1"/>
</dbReference>
<dbReference type="InterPro" id="IPR008880">
    <property type="entry name" value="Trigger_fac_C"/>
</dbReference>
<evidence type="ECO:0000256" key="1">
    <source>
        <dbReference type="ARBA" id="ARBA00000971"/>
    </source>
</evidence>
<evidence type="ECO:0000313" key="17">
    <source>
        <dbReference type="Proteomes" id="UP000219111"/>
    </source>
</evidence>
<evidence type="ECO:0000256" key="11">
    <source>
        <dbReference type="ARBA" id="ARBA00029986"/>
    </source>
</evidence>
<dbReference type="InterPro" id="IPR037041">
    <property type="entry name" value="Trigger_fac_C_sf"/>
</dbReference>
<organism evidence="16 17">
    <name type="scientific">Rhodobacter maris</name>
    <dbReference type="NCBI Taxonomy" id="446682"/>
    <lineage>
        <taxon>Bacteria</taxon>
        <taxon>Pseudomonadati</taxon>
        <taxon>Pseudomonadota</taxon>
        <taxon>Alphaproteobacteria</taxon>
        <taxon>Rhodobacterales</taxon>
        <taxon>Rhodobacter group</taxon>
        <taxon>Rhodobacter</taxon>
    </lineage>
</organism>
<evidence type="ECO:0000256" key="9">
    <source>
        <dbReference type="ARBA" id="ARBA00023306"/>
    </source>
</evidence>
<dbReference type="InterPro" id="IPR036611">
    <property type="entry name" value="Trigger_fac_ribosome-bd_sf"/>
</dbReference>
<comment type="function">
    <text evidence="10 12">Involved in protein export. Acts as a chaperone by maintaining the newly synthesized protein in an open conformation. Functions as a peptidyl-prolyl cis-trans isomerase.</text>
</comment>
<evidence type="ECO:0000256" key="7">
    <source>
        <dbReference type="ARBA" id="ARBA00023186"/>
    </source>
</evidence>
<gene>
    <name evidence="12" type="primary">tig</name>
    <name evidence="16" type="ORF">SAMN05877831_11265</name>
</gene>
<dbReference type="EC" id="5.2.1.8" evidence="3 12"/>
<dbReference type="GO" id="GO:0043335">
    <property type="term" value="P:protein unfolding"/>
    <property type="evidence" value="ECO:0007669"/>
    <property type="project" value="TreeGrafter"/>
</dbReference>
<evidence type="ECO:0000313" key="16">
    <source>
        <dbReference type="EMBL" id="SOC14707.1"/>
    </source>
</evidence>
<evidence type="ECO:0000259" key="15">
    <source>
        <dbReference type="PROSITE" id="PS50059"/>
    </source>
</evidence>
<dbReference type="InterPro" id="IPR005215">
    <property type="entry name" value="Trig_fac"/>
</dbReference>
<dbReference type="Proteomes" id="UP000219111">
    <property type="component" value="Unassembled WGS sequence"/>
</dbReference>
<dbReference type="Gene3D" id="3.30.70.1050">
    <property type="entry name" value="Trigger factor ribosome-binding domain"/>
    <property type="match status" value="1"/>
</dbReference>
<dbReference type="AlphaFoldDB" id="A0A285T5I7"/>